<proteinExistence type="predicted"/>
<gene>
    <name evidence="2" type="ORF">I7I51_01852</name>
</gene>
<evidence type="ECO:0000313" key="3">
    <source>
        <dbReference type="Proteomes" id="UP000663671"/>
    </source>
</evidence>
<dbReference type="Proteomes" id="UP000663671">
    <property type="component" value="Chromosome 1"/>
</dbReference>
<dbReference type="VEuPathDB" id="FungiDB:I7I51_01852"/>
<feature type="region of interest" description="Disordered" evidence="1">
    <location>
        <begin position="99"/>
        <end position="118"/>
    </location>
</feature>
<dbReference type="EMBL" id="CP069114">
    <property type="protein sequence ID" value="QSS64780.1"/>
    <property type="molecule type" value="Genomic_DNA"/>
</dbReference>
<name>A0A8A1MI32_AJECA</name>
<accession>A0A8A1MI32</accession>
<organism evidence="2 3">
    <name type="scientific">Ajellomyces capsulatus</name>
    <name type="common">Darling's disease fungus</name>
    <name type="synonym">Histoplasma capsulatum</name>
    <dbReference type="NCBI Taxonomy" id="5037"/>
    <lineage>
        <taxon>Eukaryota</taxon>
        <taxon>Fungi</taxon>
        <taxon>Dikarya</taxon>
        <taxon>Ascomycota</taxon>
        <taxon>Pezizomycotina</taxon>
        <taxon>Eurotiomycetes</taxon>
        <taxon>Eurotiomycetidae</taxon>
        <taxon>Onygenales</taxon>
        <taxon>Ajellomycetaceae</taxon>
        <taxon>Histoplasma</taxon>
    </lineage>
</organism>
<dbReference type="AlphaFoldDB" id="A0A8A1MI32"/>
<reference evidence="2" key="1">
    <citation type="submission" date="2021-01" db="EMBL/GenBank/DDBJ databases">
        <title>Chromosome-level genome assembly of a human fungal pathogen reveals clustering of transcriptionally co-regulated genes.</title>
        <authorList>
            <person name="Voorhies M."/>
            <person name="Cohen S."/>
            <person name="Shea T.P."/>
            <person name="Petrus S."/>
            <person name="Munoz J.F."/>
            <person name="Poplawski S."/>
            <person name="Goldman W.E."/>
            <person name="Michael T."/>
            <person name="Cuomo C.A."/>
            <person name="Sil A."/>
            <person name="Beyhan S."/>
        </authorList>
    </citation>
    <scope>NUCLEOTIDE SEQUENCE</scope>
    <source>
        <strain evidence="2">WU24</strain>
    </source>
</reference>
<sequence length="118" mass="13139">MKTQESLFQFSGVPYVNVGIVGGSKSSTYKFPARGLPDGTCQMKLLPANLTATGEAHCIYQEYKQHEGPKGYSFVFDTFEHGIPRKICSATEQLSKPGLQPRYRLQEKEEQECLGTSD</sequence>
<protein>
    <submittedName>
        <fullName evidence="2">Uncharacterized protein</fullName>
    </submittedName>
</protein>
<evidence type="ECO:0000256" key="1">
    <source>
        <dbReference type="SAM" id="MobiDB-lite"/>
    </source>
</evidence>
<evidence type="ECO:0000313" key="2">
    <source>
        <dbReference type="EMBL" id="QSS64780.1"/>
    </source>
</evidence>